<name>A0A0Q9YTU1_9GAMM</name>
<dbReference type="OrthoDB" id="9797501at2"/>
<dbReference type="EMBL" id="LKHV02000001">
    <property type="protein sequence ID" value="MCS5708352.1"/>
    <property type="molecule type" value="Genomic_DNA"/>
</dbReference>
<dbReference type="Proteomes" id="UP000051494">
    <property type="component" value="Unassembled WGS sequence"/>
</dbReference>
<keyword evidence="3" id="KW-1185">Reference proteome</keyword>
<sequence length="350" mass="39587">MEKTENFVAYILAPTKKKGSPLADVNEFIATQESTVKKLIQQKNGQLTKTFIELGDNRRSRHPWPELESAIAFAIASNAHLVISEINHLTANTSFAEQIFKYIDHTSTPNATAGLQLYCCDQAYIQLDNFKAIVAHAKQQRKFHGQLIKEGLTRSHSKSGNPNAINVINKVNKPKIDNAIVFSLILAPVISAYRLQGLSQRKMVSRLNEEGFTAPEGGMWVLSQLQKVIYRITVNETALSLEHQCSKLRELSQTTEEIAEQFNKLSISCPFQNNKWLPENILEIEERAKLIHEILELHEFILTLTPILEKYHLDELNEDVFANELQSAGIEIPETFYHTVPPNNATVTKD</sequence>
<dbReference type="RefSeq" id="WP_057622899.1">
    <property type="nucleotide sequence ID" value="NZ_LKHV02000001.1"/>
</dbReference>
<evidence type="ECO:0008006" key="4">
    <source>
        <dbReference type="Google" id="ProtNLM"/>
    </source>
</evidence>
<evidence type="ECO:0000313" key="1">
    <source>
        <dbReference type="EMBL" id="KRG20071.1"/>
    </source>
</evidence>
<gene>
    <name evidence="1" type="ORF">CC99x_00292</name>
    <name evidence="2" type="ORF">CC99x_005475</name>
</gene>
<reference evidence="2" key="2">
    <citation type="journal article" date="2016" name="Genome Announc.">
        <title>Draft Genome Sequences of Two Novel Amoeba-Resistant Intranuclear Bacteria, 'Candidatus Berkiella cookevillensis' and 'Candidatus Berkiella aquae'.</title>
        <authorList>
            <person name="Mehari Y.T."/>
            <person name="Arivett B.A."/>
            <person name="Farone A.L."/>
            <person name="Gunderson J.H."/>
            <person name="Farone M.B."/>
        </authorList>
    </citation>
    <scope>NUCLEOTIDE SEQUENCE</scope>
    <source>
        <strain evidence="2">CC99</strain>
    </source>
</reference>
<dbReference type="AlphaFoldDB" id="A0A0Q9YTU1"/>
<dbReference type="EMBL" id="LKHV01000001">
    <property type="protein sequence ID" value="KRG20071.1"/>
    <property type="molecule type" value="Genomic_DNA"/>
</dbReference>
<evidence type="ECO:0000313" key="2">
    <source>
        <dbReference type="EMBL" id="MCS5708352.1"/>
    </source>
</evidence>
<accession>A0A0Q9YTU1</accession>
<proteinExistence type="predicted"/>
<comment type="caution">
    <text evidence="1">The sequence shown here is derived from an EMBL/GenBank/DDBJ whole genome shotgun (WGS) entry which is preliminary data.</text>
</comment>
<organism evidence="1">
    <name type="scientific">Candidatus Berkiella cookevillensis</name>
    <dbReference type="NCBI Taxonomy" id="437022"/>
    <lineage>
        <taxon>Bacteria</taxon>
        <taxon>Pseudomonadati</taxon>
        <taxon>Pseudomonadota</taxon>
        <taxon>Gammaproteobacteria</taxon>
        <taxon>Candidatus Berkiellales</taxon>
        <taxon>Candidatus Berkiellaceae</taxon>
        <taxon>Candidatus Berkiella</taxon>
    </lineage>
</organism>
<dbReference type="STRING" id="437022.CC99x_00292"/>
<protein>
    <recommendedName>
        <fullName evidence="4">Resolvase/invertase-type recombinase catalytic domain-containing protein</fullName>
    </recommendedName>
</protein>
<reference evidence="2" key="3">
    <citation type="submission" date="2021-06" db="EMBL/GenBank/DDBJ databases">
        <title>Genomic Description and Analysis of Intracellular Bacteria, Candidatus Berkiella cookevillensis and Candidatus Berkiella aquae.</title>
        <authorList>
            <person name="Kidane D.T."/>
            <person name="Mehari Y.T."/>
            <person name="Rice F.C."/>
            <person name="Arivett B.A."/>
            <person name="Farone A.L."/>
            <person name="Berk S.G."/>
            <person name="Farone M.B."/>
        </authorList>
    </citation>
    <scope>NUCLEOTIDE SEQUENCE</scope>
    <source>
        <strain evidence="2">CC99</strain>
    </source>
</reference>
<reference evidence="1" key="1">
    <citation type="submission" date="2015-09" db="EMBL/GenBank/DDBJ databases">
        <title>Draft Genome Sequences of Two Novel Amoeba-resistant Intranuclear Bacteria, Candidatus Berkiella cookevillensis and Candidatus Berkiella aquae.</title>
        <authorList>
            <person name="Mehari Y.T."/>
            <person name="Arivett B.A."/>
            <person name="Farone A.L."/>
            <person name="Gunderson J.H."/>
            <person name="Farone M.B."/>
        </authorList>
    </citation>
    <scope>NUCLEOTIDE SEQUENCE [LARGE SCALE GENOMIC DNA]</scope>
    <source>
        <strain evidence="1">CC99</strain>
    </source>
</reference>
<evidence type="ECO:0000313" key="3">
    <source>
        <dbReference type="Proteomes" id="UP000051494"/>
    </source>
</evidence>